<evidence type="ECO:0000259" key="8">
    <source>
        <dbReference type="PROSITE" id="PS51903"/>
    </source>
</evidence>
<evidence type="ECO:0000256" key="4">
    <source>
        <dbReference type="ARBA" id="ARBA00022840"/>
    </source>
</evidence>
<dbReference type="FunFam" id="3.40.50.300:FF:000010">
    <property type="entry name" value="Chaperone clpB 1, putative"/>
    <property type="match status" value="1"/>
</dbReference>
<dbReference type="PANTHER" id="PTHR11638:SF111">
    <property type="entry name" value="ATP-DEPENDENT CLP PROTEASE ATP-BINDING SUBUNIT CLPA"/>
    <property type="match status" value="1"/>
</dbReference>
<dbReference type="RefSeq" id="WP_092912466.1">
    <property type="nucleotide sequence ID" value="NZ_FOXB01000018.1"/>
</dbReference>
<dbReference type="InterPro" id="IPR041546">
    <property type="entry name" value="ClpA/ClpB_AAA_lid"/>
</dbReference>
<sequence length="730" mass="80922">MISKDLNDIFKEAVKYAKMHRHEYLTVEHIFLAALLSPQGAEILKSAGADVEQMKARINQHLISSLRPLPEGVVREPFETVALSRVIEQMIRHAQSADKKEASVGDLIVSIFNEEHSFAVALMNSQGINRLSILEIITENSPKEKAKPKSKENEYLDQFTVNLVERAKEGKIDPVIGRENEIERVMQILCRRKKNNPVLVGEPGVGKTAIAEGLALEISKGNVPDMLKNMEVFSLDIGSLIAGTKYRGDFEKRLKGVLHELEQHENVVLFIDEIHNLVGAGSTNGGSMDASNLLKPALANGSLKCIGATTFDEYRNFFEKDRALSRRFAKVDVNEPSFDDTLKILKGLKHKYETHHSVRFSEKALKTAIDLSVKYMHERFLPDKAIDIIDEVGASFRLKARKRRNVSEKDIEDAVSKMLNLPPARVTSDDLATLQNLETILKSKVIGQDRAVEEVAAAIKRNRAGLGAPNKPVGSFLFAGPTGVGKTALAIELAEALGVHFERFDMSEYMEKHAVSRLIGAPPGYVGYEQGGQLTEAIRKHPHTVLLLDEIEKAHPDLIQVLLQVMDNAMLTDNTGNRADFKNVIIIMTSNVGATEANVMGFGAKNESKHDSAIKSAFSPEFRNRLDAVIRFDHLKLEHVKKIVDKFIDELNAQMADKKIVIKLSEAAKEHLAKEGYDESMGARPLSRVIAEQIKAPLTEEILFGALKNGGEVKFGVKGGKLEFKVLESV</sequence>
<evidence type="ECO:0000313" key="10">
    <source>
        <dbReference type="Proteomes" id="UP000199227"/>
    </source>
</evidence>
<keyword evidence="5 7" id="KW-0143">Chaperone</keyword>
<dbReference type="PRINTS" id="PR00300">
    <property type="entry name" value="CLPPROTEASEA"/>
</dbReference>
<dbReference type="Gene3D" id="3.40.50.300">
    <property type="entry name" value="P-loop containing nucleotide triphosphate hydrolases"/>
    <property type="match status" value="2"/>
</dbReference>
<keyword evidence="10" id="KW-1185">Reference proteome</keyword>
<accession>A0A1I5Q387</accession>
<dbReference type="InterPro" id="IPR028299">
    <property type="entry name" value="ClpA/B_CS2"/>
</dbReference>
<dbReference type="PROSITE" id="PS00870">
    <property type="entry name" value="CLPAB_1"/>
    <property type="match status" value="1"/>
</dbReference>
<protein>
    <recommendedName>
        <fullName evidence="1">Chaperone protein ClpB</fullName>
    </recommendedName>
</protein>
<dbReference type="FunFam" id="3.40.50.300:FF:000025">
    <property type="entry name" value="ATP-dependent Clp protease subunit"/>
    <property type="match status" value="1"/>
</dbReference>
<dbReference type="InterPro" id="IPR019489">
    <property type="entry name" value="Clp_ATPase_C"/>
</dbReference>
<dbReference type="NCBIfam" id="TIGR02639">
    <property type="entry name" value="ClpA"/>
    <property type="match status" value="1"/>
</dbReference>
<keyword evidence="9" id="KW-0645">Protease</keyword>
<dbReference type="Gene3D" id="1.10.8.60">
    <property type="match status" value="2"/>
</dbReference>
<dbReference type="InterPro" id="IPR004176">
    <property type="entry name" value="Clp_R_N"/>
</dbReference>
<dbReference type="InterPro" id="IPR003593">
    <property type="entry name" value="AAA+_ATPase"/>
</dbReference>
<dbReference type="InterPro" id="IPR018368">
    <property type="entry name" value="ClpA/B_CS1"/>
</dbReference>
<dbReference type="SMART" id="SM00382">
    <property type="entry name" value="AAA"/>
    <property type="match status" value="2"/>
</dbReference>
<dbReference type="CDD" id="cd00009">
    <property type="entry name" value="AAA"/>
    <property type="match status" value="1"/>
</dbReference>
<dbReference type="InterPro" id="IPR027417">
    <property type="entry name" value="P-loop_NTPase"/>
</dbReference>
<name>A0A1I5Q387_9BACT</name>
<gene>
    <name evidence="9" type="ORF">SAMN05216234_11825</name>
</gene>
<dbReference type="InterPro" id="IPR001270">
    <property type="entry name" value="ClpA/B"/>
</dbReference>
<dbReference type="EMBL" id="FOXB01000018">
    <property type="protein sequence ID" value="SFP40824.1"/>
    <property type="molecule type" value="Genomic_DNA"/>
</dbReference>
<dbReference type="GO" id="GO:0016887">
    <property type="term" value="F:ATP hydrolysis activity"/>
    <property type="evidence" value="ECO:0007669"/>
    <property type="project" value="InterPro"/>
</dbReference>
<proteinExistence type="inferred from homology"/>
<dbReference type="InterPro" id="IPR013461">
    <property type="entry name" value="ClpA"/>
</dbReference>
<keyword evidence="2 6" id="KW-0677">Repeat</keyword>
<keyword evidence="9" id="KW-0378">Hydrolase</keyword>
<reference evidence="9 10" key="1">
    <citation type="submission" date="2016-10" db="EMBL/GenBank/DDBJ databases">
        <authorList>
            <person name="de Groot N.N."/>
        </authorList>
    </citation>
    <scope>NUCLEOTIDE SEQUENCE [LARGE SCALE GENOMIC DNA]</scope>
    <source>
        <strain evidence="9 10">EP1-55-1</strain>
    </source>
</reference>
<evidence type="ECO:0000256" key="1">
    <source>
        <dbReference type="ARBA" id="ARBA00017574"/>
    </source>
</evidence>
<dbReference type="Pfam" id="PF00004">
    <property type="entry name" value="AAA"/>
    <property type="match status" value="1"/>
</dbReference>
<dbReference type="GO" id="GO:0005524">
    <property type="term" value="F:ATP binding"/>
    <property type="evidence" value="ECO:0007669"/>
    <property type="project" value="UniProtKB-KW"/>
</dbReference>
<evidence type="ECO:0000256" key="3">
    <source>
        <dbReference type="ARBA" id="ARBA00022741"/>
    </source>
</evidence>
<dbReference type="InterPro" id="IPR003959">
    <property type="entry name" value="ATPase_AAA_core"/>
</dbReference>
<dbReference type="Pfam" id="PF02861">
    <property type="entry name" value="Clp_N"/>
    <property type="match status" value="1"/>
</dbReference>
<comment type="similarity">
    <text evidence="7">Belongs to the ClpA/ClpB family.</text>
</comment>
<dbReference type="Gene3D" id="1.10.1780.10">
    <property type="entry name" value="Clp, N-terminal domain"/>
    <property type="match status" value="1"/>
</dbReference>
<dbReference type="GO" id="GO:0008233">
    <property type="term" value="F:peptidase activity"/>
    <property type="evidence" value="ECO:0007669"/>
    <property type="project" value="UniProtKB-KW"/>
</dbReference>
<dbReference type="SMART" id="SM01086">
    <property type="entry name" value="ClpB_D2-small"/>
    <property type="match status" value="1"/>
</dbReference>
<dbReference type="SUPFAM" id="SSF52540">
    <property type="entry name" value="P-loop containing nucleoside triphosphate hydrolases"/>
    <property type="match status" value="2"/>
</dbReference>
<dbReference type="Proteomes" id="UP000199227">
    <property type="component" value="Unassembled WGS sequence"/>
</dbReference>
<dbReference type="GO" id="GO:0005737">
    <property type="term" value="C:cytoplasm"/>
    <property type="evidence" value="ECO:0007669"/>
    <property type="project" value="TreeGrafter"/>
</dbReference>
<organism evidence="9 10">
    <name type="scientific">Hydrogenimonas thermophila</name>
    <dbReference type="NCBI Taxonomy" id="223786"/>
    <lineage>
        <taxon>Bacteria</taxon>
        <taxon>Pseudomonadati</taxon>
        <taxon>Campylobacterota</taxon>
        <taxon>Epsilonproteobacteria</taxon>
        <taxon>Campylobacterales</taxon>
        <taxon>Hydrogenimonadaceae</taxon>
        <taxon>Hydrogenimonas</taxon>
    </lineage>
</organism>
<evidence type="ECO:0000256" key="2">
    <source>
        <dbReference type="ARBA" id="ARBA00022737"/>
    </source>
</evidence>
<dbReference type="CDD" id="cd19499">
    <property type="entry name" value="RecA-like_ClpB_Hsp104-like"/>
    <property type="match status" value="1"/>
</dbReference>
<dbReference type="InterPro" id="IPR050130">
    <property type="entry name" value="ClpA_ClpB"/>
</dbReference>
<dbReference type="GO" id="GO:0043335">
    <property type="term" value="P:protein unfolding"/>
    <property type="evidence" value="ECO:0007669"/>
    <property type="project" value="InterPro"/>
</dbReference>
<dbReference type="GO" id="GO:0034605">
    <property type="term" value="P:cellular response to heat"/>
    <property type="evidence" value="ECO:0007669"/>
    <property type="project" value="TreeGrafter"/>
</dbReference>
<dbReference type="PROSITE" id="PS51903">
    <property type="entry name" value="CLP_R"/>
    <property type="match status" value="1"/>
</dbReference>
<evidence type="ECO:0000256" key="5">
    <source>
        <dbReference type="ARBA" id="ARBA00023186"/>
    </source>
</evidence>
<keyword evidence="4 7" id="KW-0067">ATP-binding</keyword>
<feature type="domain" description="Clp R" evidence="8">
    <location>
        <begin position="1"/>
        <end position="65"/>
    </location>
</feature>
<dbReference type="AlphaFoldDB" id="A0A1I5Q387"/>
<dbReference type="PANTHER" id="PTHR11638">
    <property type="entry name" value="ATP-DEPENDENT CLP PROTEASE"/>
    <property type="match status" value="1"/>
</dbReference>
<evidence type="ECO:0000313" key="9">
    <source>
        <dbReference type="EMBL" id="SFP40824.1"/>
    </source>
</evidence>
<evidence type="ECO:0000256" key="6">
    <source>
        <dbReference type="PROSITE-ProRule" id="PRU01251"/>
    </source>
</evidence>
<evidence type="ECO:0000256" key="7">
    <source>
        <dbReference type="RuleBase" id="RU004432"/>
    </source>
</evidence>
<dbReference type="Pfam" id="PF10431">
    <property type="entry name" value="ClpB_D2-small"/>
    <property type="match status" value="1"/>
</dbReference>
<keyword evidence="3 7" id="KW-0547">Nucleotide-binding</keyword>
<dbReference type="InterPro" id="IPR036628">
    <property type="entry name" value="Clp_N_dom_sf"/>
</dbReference>
<dbReference type="SUPFAM" id="SSF81923">
    <property type="entry name" value="Double Clp-N motif"/>
    <property type="match status" value="1"/>
</dbReference>
<dbReference type="Pfam" id="PF07724">
    <property type="entry name" value="AAA_2"/>
    <property type="match status" value="1"/>
</dbReference>
<dbReference type="STRING" id="223786.SAMN05216234_11825"/>
<dbReference type="OrthoDB" id="9803641at2"/>
<dbReference type="PROSITE" id="PS00871">
    <property type="entry name" value="CLPAB_2"/>
    <property type="match status" value="1"/>
</dbReference>
<dbReference type="Pfam" id="PF17871">
    <property type="entry name" value="AAA_lid_9"/>
    <property type="match status" value="1"/>
</dbReference>
<dbReference type="GO" id="GO:0006508">
    <property type="term" value="P:proteolysis"/>
    <property type="evidence" value="ECO:0007669"/>
    <property type="project" value="UniProtKB-KW"/>
</dbReference>